<dbReference type="InterPro" id="IPR003593">
    <property type="entry name" value="AAA+_ATPase"/>
</dbReference>
<comment type="caution">
    <text evidence="10">The sequence shown here is derived from an EMBL/GenBank/DDBJ whole genome shotgun (WGS) entry which is preliminary data.</text>
</comment>
<sequence length="582" mass="65695">MGKLKSLLKYTKKYKKRYFVGILFLLLVDIVQLIPPKILGGLTDSLSQGNANINTIIKAICHMMIIAVIMSVGRFMWRIYINGTSRMIEYDIRSKFFKHLQKLSVNFYNENKTGDLMALATNDLNAIRMALGQGVIMFFDAVVLTIATLIIMLSINVKLTLMALIPLPFVALISRKFGKKLHKKFMRVQKCFSKLTDLVQENFSGIRIVKSFVQEEKEFERFAKENQNNFETNMDFIRIWGMFSPLIELISSLSFVILVAFGGKSVILGNISLGEFVAFNMYLGNLIWPMMAVGWVINVLQRGFASLERIEEVLNQKPEITDKYVHDVKSIKGDIVIKDLTFTYPKSNYPALKNISVNIKEGETLGIVGRTGSSKSTLVHLLLRLYNIPNGKIFIAGEDINNIPLSTLRHNIGFVTQDPFLFSTTIAENINLAFEDLDMEEVYDAAKAADIYENIVDFPEGFETMVGERGVTLSGGQKQRVSISRALIKNPELLILDDCLSAVDAKTEVKILENLTGIMKNKTSIIISHRISAVKDADQIIVLDEGEIVQKGKHDELKNQDGIYKDIYEKQQIEQAIMAEEV</sequence>
<dbReference type="SUPFAM" id="SSF52540">
    <property type="entry name" value="P-loop containing nucleoside triphosphate hydrolases"/>
    <property type="match status" value="1"/>
</dbReference>
<dbReference type="Gene3D" id="1.20.1560.10">
    <property type="entry name" value="ABC transporter type 1, transmembrane domain"/>
    <property type="match status" value="1"/>
</dbReference>
<evidence type="ECO:0000256" key="1">
    <source>
        <dbReference type="ARBA" id="ARBA00004651"/>
    </source>
</evidence>
<evidence type="ECO:0000313" key="10">
    <source>
        <dbReference type="EMBL" id="MBD8047945.1"/>
    </source>
</evidence>
<gene>
    <name evidence="10" type="ORF">H9637_12995</name>
</gene>
<feature type="transmembrane region" description="Helical" evidence="7">
    <location>
        <begin position="135"/>
        <end position="155"/>
    </location>
</feature>
<keyword evidence="2 7" id="KW-0812">Transmembrane</keyword>
<dbReference type="PANTHER" id="PTHR43394">
    <property type="entry name" value="ATP-DEPENDENT PERMEASE MDL1, MITOCHONDRIAL"/>
    <property type="match status" value="1"/>
</dbReference>
<name>A0ABR8YUM8_9CLOT</name>
<organism evidence="10 11">
    <name type="scientific">Clostridium faecium</name>
    <dbReference type="NCBI Taxonomy" id="2762223"/>
    <lineage>
        <taxon>Bacteria</taxon>
        <taxon>Bacillati</taxon>
        <taxon>Bacillota</taxon>
        <taxon>Clostridia</taxon>
        <taxon>Eubacteriales</taxon>
        <taxon>Clostridiaceae</taxon>
        <taxon>Clostridium</taxon>
    </lineage>
</organism>
<dbReference type="Proteomes" id="UP000627166">
    <property type="component" value="Unassembled WGS sequence"/>
</dbReference>
<feature type="domain" description="ABC transporter" evidence="8">
    <location>
        <begin position="335"/>
        <end position="570"/>
    </location>
</feature>
<dbReference type="PANTHER" id="PTHR43394:SF1">
    <property type="entry name" value="ATP-BINDING CASSETTE SUB-FAMILY B MEMBER 10, MITOCHONDRIAL"/>
    <property type="match status" value="1"/>
</dbReference>
<dbReference type="InterPro" id="IPR003439">
    <property type="entry name" value="ABC_transporter-like_ATP-bd"/>
</dbReference>
<dbReference type="InterPro" id="IPR027417">
    <property type="entry name" value="P-loop_NTPase"/>
</dbReference>
<dbReference type="Pfam" id="PF00664">
    <property type="entry name" value="ABC_membrane"/>
    <property type="match status" value="1"/>
</dbReference>
<evidence type="ECO:0000256" key="5">
    <source>
        <dbReference type="ARBA" id="ARBA00022989"/>
    </source>
</evidence>
<dbReference type="InterPro" id="IPR017871">
    <property type="entry name" value="ABC_transporter-like_CS"/>
</dbReference>
<accession>A0ABR8YUM8</accession>
<proteinExistence type="predicted"/>
<dbReference type="RefSeq" id="WP_191740902.1">
    <property type="nucleotide sequence ID" value="NZ_JACSQB010000105.1"/>
</dbReference>
<dbReference type="EMBL" id="JACSQB010000105">
    <property type="protein sequence ID" value="MBD8047945.1"/>
    <property type="molecule type" value="Genomic_DNA"/>
</dbReference>
<keyword evidence="4 10" id="KW-0067">ATP-binding</keyword>
<keyword evidence="6 7" id="KW-0472">Membrane</keyword>
<reference evidence="10 11" key="1">
    <citation type="submission" date="2020-08" db="EMBL/GenBank/DDBJ databases">
        <title>A Genomic Blueprint of the Chicken Gut Microbiome.</title>
        <authorList>
            <person name="Gilroy R."/>
            <person name="Ravi A."/>
            <person name="Getino M."/>
            <person name="Pursley I."/>
            <person name="Horton D.L."/>
            <person name="Alikhan N.-F."/>
            <person name="Baker D."/>
            <person name="Gharbi K."/>
            <person name="Hall N."/>
            <person name="Watson M."/>
            <person name="Adriaenssens E.M."/>
            <person name="Foster-Nyarko E."/>
            <person name="Jarju S."/>
            <person name="Secka A."/>
            <person name="Antonio M."/>
            <person name="Oren A."/>
            <person name="Chaudhuri R."/>
            <person name="La Ragione R.M."/>
            <person name="Hildebrand F."/>
            <person name="Pallen M.J."/>
        </authorList>
    </citation>
    <scope>NUCLEOTIDE SEQUENCE [LARGE SCALE GENOMIC DNA]</scope>
    <source>
        <strain evidence="10 11">N37</strain>
    </source>
</reference>
<evidence type="ECO:0000256" key="6">
    <source>
        <dbReference type="ARBA" id="ARBA00023136"/>
    </source>
</evidence>
<feature type="transmembrane region" description="Helical" evidence="7">
    <location>
        <begin position="281"/>
        <end position="300"/>
    </location>
</feature>
<protein>
    <submittedName>
        <fullName evidence="10">ABC transporter ATP-binding protein</fullName>
    </submittedName>
</protein>
<feature type="transmembrane region" description="Helical" evidence="7">
    <location>
        <begin position="18"/>
        <end position="35"/>
    </location>
</feature>
<dbReference type="InterPro" id="IPR036640">
    <property type="entry name" value="ABC1_TM_sf"/>
</dbReference>
<dbReference type="CDD" id="cd18541">
    <property type="entry name" value="ABC_6TM_TmrB_like"/>
    <property type="match status" value="1"/>
</dbReference>
<dbReference type="InterPro" id="IPR039421">
    <property type="entry name" value="Type_1_exporter"/>
</dbReference>
<dbReference type="Pfam" id="PF00005">
    <property type="entry name" value="ABC_tran"/>
    <property type="match status" value="1"/>
</dbReference>
<evidence type="ECO:0000313" key="11">
    <source>
        <dbReference type="Proteomes" id="UP000627166"/>
    </source>
</evidence>
<comment type="subcellular location">
    <subcellularLocation>
        <location evidence="1">Cell membrane</location>
        <topology evidence="1">Multi-pass membrane protein</topology>
    </subcellularLocation>
</comment>
<dbReference type="PROSITE" id="PS00211">
    <property type="entry name" value="ABC_TRANSPORTER_1"/>
    <property type="match status" value="1"/>
</dbReference>
<keyword evidence="5 7" id="KW-1133">Transmembrane helix</keyword>
<feature type="domain" description="ABC transmembrane type-1" evidence="9">
    <location>
        <begin position="19"/>
        <end position="302"/>
    </location>
</feature>
<dbReference type="SMART" id="SM00382">
    <property type="entry name" value="AAA"/>
    <property type="match status" value="1"/>
</dbReference>
<dbReference type="SUPFAM" id="SSF90123">
    <property type="entry name" value="ABC transporter transmembrane region"/>
    <property type="match status" value="1"/>
</dbReference>
<evidence type="ECO:0000259" key="9">
    <source>
        <dbReference type="PROSITE" id="PS50929"/>
    </source>
</evidence>
<keyword evidence="3" id="KW-0547">Nucleotide-binding</keyword>
<dbReference type="Gene3D" id="3.40.50.300">
    <property type="entry name" value="P-loop containing nucleotide triphosphate hydrolases"/>
    <property type="match status" value="1"/>
</dbReference>
<keyword evidence="11" id="KW-1185">Reference proteome</keyword>
<evidence type="ECO:0000256" key="4">
    <source>
        <dbReference type="ARBA" id="ARBA00022840"/>
    </source>
</evidence>
<feature type="transmembrane region" description="Helical" evidence="7">
    <location>
        <begin position="239"/>
        <end position="261"/>
    </location>
</feature>
<evidence type="ECO:0000259" key="8">
    <source>
        <dbReference type="PROSITE" id="PS50893"/>
    </source>
</evidence>
<feature type="transmembrane region" description="Helical" evidence="7">
    <location>
        <begin position="161"/>
        <end position="178"/>
    </location>
</feature>
<dbReference type="PROSITE" id="PS50893">
    <property type="entry name" value="ABC_TRANSPORTER_2"/>
    <property type="match status" value="1"/>
</dbReference>
<dbReference type="GO" id="GO:0005524">
    <property type="term" value="F:ATP binding"/>
    <property type="evidence" value="ECO:0007669"/>
    <property type="project" value="UniProtKB-KW"/>
</dbReference>
<evidence type="ECO:0000256" key="3">
    <source>
        <dbReference type="ARBA" id="ARBA00022741"/>
    </source>
</evidence>
<dbReference type="InterPro" id="IPR011527">
    <property type="entry name" value="ABC1_TM_dom"/>
</dbReference>
<evidence type="ECO:0000256" key="7">
    <source>
        <dbReference type="SAM" id="Phobius"/>
    </source>
</evidence>
<evidence type="ECO:0000256" key="2">
    <source>
        <dbReference type="ARBA" id="ARBA00022692"/>
    </source>
</evidence>
<feature type="transmembrane region" description="Helical" evidence="7">
    <location>
        <begin position="55"/>
        <end position="77"/>
    </location>
</feature>
<dbReference type="PROSITE" id="PS50929">
    <property type="entry name" value="ABC_TM1F"/>
    <property type="match status" value="1"/>
</dbReference>